<sequence>MPMKMPRHLRLFLALAAATSPALAATDVPYAITIHAQADAAGSRIEALQVDEAIPLPATPAGSVLLAMPHVTSNVPTIAASVGELAARDDRGAVQLRYRDQGEGPARQRQWYAERDVTGILRFSYRATMTEALAARGAAPPIELRSEEGAFSGAGATFLLHPTSGQHDIELHWDLSALGAGAHAVSSLQDRNARDVGMEALDSSYFMAGKIGLYPQAPDATGFFSAWQGNTPFDAAKLLTWTQRLRQHYQAFFAVPATPYGVFLRRNRVNPGGGMGMYNSFVVTYDDDRGNDPQQLELTLAHEMFHTFQPHMSSQYDGESLSEAWFNEGMAVFYQARLPFRYGMIDADAFLKDLNYTAARYYTNLLGNAPNRDVPAKFWQDTRIRTLPYDRGFLYFVTVDDAMRKASGGRKSLDDLMLDMLHRQQRNKQLGIADWEAVLRDTLGEAAVKQLHAMLDGAAPLPASDAFGPCFERISQPMRRYELGFAPAVLTESPRIVRDLIPDSAAAKAGMRNGDEITRPVGQDQLQGEQDGVLTLQLLRDGKALSVSYKPRGETVATWQWKRKQGVGEATCSLPATAQAQ</sequence>
<dbReference type="InterPro" id="IPR027268">
    <property type="entry name" value="Peptidase_M4/M1_CTD_sf"/>
</dbReference>
<organism evidence="3 4">
    <name type="scientific">Xanthomonas hyacinthi</name>
    <dbReference type="NCBI Taxonomy" id="56455"/>
    <lineage>
        <taxon>Bacteria</taxon>
        <taxon>Pseudomonadati</taxon>
        <taxon>Pseudomonadota</taxon>
        <taxon>Gammaproteobacteria</taxon>
        <taxon>Lysobacterales</taxon>
        <taxon>Lysobacteraceae</taxon>
        <taxon>Xanthomonas</taxon>
    </lineage>
</organism>
<dbReference type="SUPFAM" id="SSF50156">
    <property type="entry name" value="PDZ domain-like"/>
    <property type="match status" value="1"/>
</dbReference>
<accession>A0A2S7EZ68</accession>
<dbReference type="InterPro" id="IPR007963">
    <property type="entry name" value="Peptidase_M61_catalytic"/>
</dbReference>
<evidence type="ECO:0000313" key="3">
    <source>
        <dbReference type="EMBL" id="PPU98438.1"/>
    </source>
</evidence>
<feature type="chain" id="PRO_5015460209" description="Peptidase M61 catalytic domain-containing protein" evidence="1">
    <location>
        <begin position="25"/>
        <end position="581"/>
    </location>
</feature>
<dbReference type="EMBL" id="MDEG01000004">
    <property type="protein sequence ID" value="PPU98438.1"/>
    <property type="molecule type" value="Genomic_DNA"/>
</dbReference>
<evidence type="ECO:0000259" key="2">
    <source>
        <dbReference type="Pfam" id="PF05299"/>
    </source>
</evidence>
<feature type="domain" description="Peptidase M61 catalytic" evidence="2">
    <location>
        <begin position="299"/>
        <end position="364"/>
    </location>
</feature>
<feature type="signal peptide" evidence="1">
    <location>
        <begin position="1"/>
        <end position="24"/>
    </location>
</feature>
<gene>
    <name evidence="3" type="ORF">XhyaCFBP1156_06905</name>
</gene>
<name>A0A2S7EZ68_9XANT</name>
<protein>
    <recommendedName>
        <fullName evidence="2">Peptidase M61 catalytic domain-containing protein</fullName>
    </recommendedName>
</protein>
<dbReference type="InterPro" id="IPR036034">
    <property type="entry name" value="PDZ_sf"/>
</dbReference>
<dbReference type="AlphaFoldDB" id="A0A2S7EZ68"/>
<dbReference type="Pfam" id="PF05299">
    <property type="entry name" value="Peptidase_M61"/>
    <property type="match status" value="1"/>
</dbReference>
<proteinExistence type="predicted"/>
<reference evidence="4" key="1">
    <citation type="submission" date="2016-08" db="EMBL/GenBank/DDBJ databases">
        <authorList>
            <person name="Merda D."/>
            <person name="Briand M."/>
            <person name="Taghouti G."/>
            <person name="Carrere S."/>
            <person name="Gouzy J."/>
            <person name="Portier P."/>
            <person name="Jacques M.-A."/>
            <person name="Fischer-Le Saux M."/>
        </authorList>
    </citation>
    <scope>NUCLEOTIDE SEQUENCE [LARGE SCALE GENOMIC DNA]</scope>
    <source>
        <strain evidence="4">CFBP1156</strain>
    </source>
</reference>
<keyword evidence="4" id="KW-1185">Reference proteome</keyword>
<dbReference type="Proteomes" id="UP000238261">
    <property type="component" value="Unassembled WGS sequence"/>
</dbReference>
<dbReference type="SUPFAM" id="SSF55486">
    <property type="entry name" value="Metalloproteases ('zincins'), catalytic domain"/>
    <property type="match status" value="1"/>
</dbReference>
<evidence type="ECO:0000256" key="1">
    <source>
        <dbReference type="SAM" id="SignalP"/>
    </source>
</evidence>
<comment type="caution">
    <text evidence="3">The sequence shown here is derived from an EMBL/GenBank/DDBJ whole genome shotgun (WGS) entry which is preliminary data.</text>
</comment>
<keyword evidence="1" id="KW-0732">Signal</keyword>
<dbReference type="Gene3D" id="1.10.390.10">
    <property type="entry name" value="Neutral Protease Domain 2"/>
    <property type="match status" value="1"/>
</dbReference>
<evidence type="ECO:0000313" key="4">
    <source>
        <dbReference type="Proteomes" id="UP000238261"/>
    </source>
</evidence>